<keyword evidence="3 6" id="KW-0378">Hydrolase</keyword>
<dbReference type="PANTHER" id="PTHR22726">
    <property type="entry name" value="METALLOENDOPEPTIDASE OMA1"/>
    <property type="match status" value="1"/>
</dbReference>
<dbReference type="EMBL" id="DTHB01000048">
    <property type="protein sequence ID" value="HGB15016.1"/>
    <property type="molecule type" value="Genomic_DNA"/>
</dbReference>
<evidence type="ECO:0000256" key="4">
    <source>
        <dbReference type="ARBA" id="ARBA00022833"/>
    </source>
</evidence>
<evidence type="ECO:0000256" key="5">
    <source>
        <dbReference type="ARBA" id="ARBA00023049"/>
    </source>
</evidence>
<comment type="similarity">
    <text evidence="6">Belongs to the peptidase M48 family.</text>
</comment>
<gene>
    <name evidence="9" type="ORF">ENV62_07270</name>
</gene>
<comment type="cofactor">
    <cofactor evidence="6">
        <name>Zn(2+)</name>
        <dbReference type="ChEBI" id="CHEBI:29105"/>
    </cofactor>
    <text evidence="6">Binds 1 zinc ion per subunit.</text>
</comment>
<dbReference type="Pfam" id="PF01435">
    <property type="entry name" value="Peptidase_M48"/>
    <property type="match status" value="1"/>
</dbReference>
<proteinExistence type="inferred from homology"/>
<evidence type="ECO:0000259" key="8">
    <source>
        <dbReference type="Pfam" id="PF01435"/>
    </source>
</evidence>
<dbReference type="InterPro" id="IPR001915">
    <property type="entry name" value="Peptidase_M48"/>
</dbReference>
<feature type="domain" description="Peptidase M48" evidence="8">
    <location>
        <begin position="83"/>
        <end position="266"/>
    </location>
</feature>
<reference evidence="9" key="1">
    <citation type="journal article" date="2020" name="mSystems">
        <title>Genome- and Community-Level Interaction Insights into Carbon Utilization and Element Cycling Functions of Hydrothermarchaeota in Hydrothermal Sediment.</title>
        <authorList>
            <person name="Zhou Z."/>
            <person name="Liu Y."/>
            <person name="Xu W."/>
            <person name="Pan J."/>
            <person name="Luo Z.H."/>
            <person name="Li M."/>
        </authorList>
    </citation>
    <scope>NUCLEOTIDE SEQUENCE [LARGE SCALE GENOMIC DNA]</scope>
    <source>
        <strain evidence="9">SpSt-776</strain>
    </source>
</reference>
<dbReference type="PANTHER" id="PTHR22726:SF1">
    <property type="entry name" value="METALLOENDOPEPTIDASE OMA1, MITOCHONDRIAL"/>
    <property type="match status" value="1"/>
</dbReference>
<keyword evidence="4 6" id="KW-0862">Zinc</keyword>
<name>A0A7C3WR45_9BACT</name>
<dbReference type="CDD" id="cd07331">
    <property type="entry name" value="M48C_Oma1_like"/>
    <property type="match status" value="1"/>
</dbReference>
<dbReference type="Gene3D" id="3.30.2010.10">
    <property type="entry name" value="Metalloproteases ('zincins'), catalytic domain"/>
    <property type="match status" value="1"/>
</dbReference>
<dbReference type="GO" id="GO:0051603">
    <property type="term" value="P:proteolysis involved in protein catabolic process"/>
    <property type="evidence" value="ECO:0007669"/>
    <property type="project" value="TreeGrafter"/>
</dbReference>
<dbReference type="GO" id="GO:0004222">
    <property type="term" value="F:metalloendopeptidase activity"/>
    <property type="evidence" value="ECO:0007669"/>
    <property type="project" value="InterPro"/>
</dbReference>
<evidence type="ECO:0000256" key="6">
    <source>
        <dbReference type="RuleBase" id="RU003983"/>
    </source>
</evidence>
<keyword evidence="2" id="KW-0479">Metal-binding</keyword>
<keyword evidence="5 6" id="KW-0482">Metalloprotease</keyword>
<sequence length="302" mass="33435">MGWRRRIAGGRGPSGSGLTGDADFWTLCLVVGLLWWLSGCATVPYTGRQQLLMTTQGQEISLGYQAFEQVKRHYRPSPDPRLQEMARRVGERLARAANRPDFRWEFVVLENPRANAFCLPGGKVGIFTGLFKYIHGDEDLATVISHEAAHVLARHAGERLSQAQLAQLGGLGLGLAMSRASPAAGQAAMLGYSLGTQYGVLLPYSRKQEYEADRIGLILMAKAGYDPAKAVAFWRRFTVAKQDKLSLPAFLSSHPADADRIRAMESFLPEAKRYYQPPPEPPGPETGKPFYWQGHQNRPIKP</sequence>
<dbReference type="InterPro" id="IPR051156">
    <property type="entry name" value="Mito/Outer_Membr_Metalloprot"/>
</dbReference>
<evidence type="ECO:0000256" key="3">
    <source>
        <dbReference type="ARBA" id="ARBA00022801"/>
    </source>
</evidence>
<dbReference type="GO" id="GO:0016020">
    <property type="term" value="C:membrane"/>
    <property type="evidence" value="ECO:0007669"/>
    <property type="project" value="TreeGrafter"/>
</dbReference>
<evidence type="ECO:0000256" key="2">
    <source>
        <dbReference type="ARBA" id="ARBA00022723"/>
    </source>
</evidence>
<evidence type="ECO:0000256" key="7">
    <source>
        <dbReference type="SAM" id="MobiDB-lite"/>
    </source>
</evidence>
<feature type="region of interest" description="Disordered" evidence="7">
    <location>
        <begin position="272"/>
        <end position="302"/>
    </location>
</feature>
<dbReference type="GO" id="GO:0046872">
    <property type="term" value="F:metal ion binding"/>
    <property type="evidence" value="ECO:0007669"/>
    <property type="project" value="UniProtKB-KW"/>
</dbReference>
<accession>A0A7C3WR45</accession>
<evidence type="ECO:0000313" key="9">
    <source>
        <dbReference type="EMBL" id="HGB15016.1"/>
    </source>
</evidence>
<dbReference type="AlphaFoldDB" id="A0A7C3WR45"/>
<protein>
    <submittedName>
        <fullName evidence="9">M48 family peptidase</fullName>
    </submittedName>
</protein>
<keyword evidence="1 6" id="KW-0645">Protease</keyword>
<evidence type="ECO:0000256" key="1">
    <source>
        <dbReference type="ARBA" id="ARBA00022670"/>
    </source>
</evidence>
<comment type="caution">
    <text evidence="9">The sequence shown here is derived from an EMBL/GenBank/DDBJ whole genome shotgun (WGS) entry which is preliminary data.</text>
</comment>
<organism evidence="9">
    <name type="scientific">Desulfobacca acetoxidans</name>
    <dbReference type="NCBI Taxonomy" id="60893"/>
    <lineage>
        <taxon>Bacteria</taxon>
        <taxon>Pseudomonadati</taxon>
        <taxon>Thermodesulfobacteriota</taxon>
        <taxon>Desulfobaccia</taxon>
        <taxon>Desulfobaccales</taxon>
        <taxon>Desulfobaccaceae</taxon>
        <taxon>Desulfobacca</taxon>
    </lineage>
</organism>